<proteinExistence type="predicted"/>
<reference evidence="2" key="1">
    <citation type="submission" date="2020-11" db="EMBL/GenBank/DDBJ databases">
        <title>The chromosome-scale genome resource for two endophytic Fusarium species: F. culmorum and F. pseudograminearum.</title>
        <authorList>
            <person name="Yuan Z."/>
        </authorList>
    </citation>
    <scope>NUCLEOTIDE SEQUENCE</scope>
    <source>
        <strain evidence="2">Class2-1B</strain>
    </source>
</reference>
<evidence type="ECO:0000313" key="3">
    <source>
        <dbReference type="Proteomes" id="UP000663297"/>
    </source>
</evidence>
<dbReference type="EMBL" id="CP064750">
    <property type="protein sequence ID" value="QPC67386.1"/>
    <property type="molecule type" value="Genomic_DNA"/>
</dbReference>
<gene>
    <name evidence="2" type="ORF">HYE67_009617</name>
</gene>
<feature type="compositionally biased region" description="Low complexity" evidence="1">
    <location>
        <begin position="18"/>
        <end position="43"/>
    </location>
</feature>
<accession>A0A7S8DF69</accession>
<name>A0A7S8DF69_FUSCU</name>
<organism evidence="2 3">
    <name type="scientific">Fusarium culmorum</name>
    <dbReference type="NCBI Taxonomy" id="5516"/>
    <lineage>
        <taxon>Eukaryota</taxon>
        <taxon>Fungi</taxon>
        <taxon>Dikarya</taxon>
        <taxon>Ascomycota</taxon>
        <taxon>Pezizomycotina</taxon>
        <taxon>Sordariomycetes</taxon>
        <taxon>Hypocreomycetidae</taxon>
        <taxon>Hypocreales</taxon>
        <taxon>Nectriaceae</taxon>
        <taxon>Fusarium</taxon>
    </lineage>
</organism>
<sequence>MVARSAEAGASPEVDTHTSTASGPPATSTGETPADAPTAPAGDFHNPAHWASLTGGDVLEVDDADSAISADIASSTESISSSILHYRTINGRTYHSERGNAQYW</sequence>
<evidence type="ECO:0000256" key="1">
    <source>
        <dbReference type="SAM" id="MobiDB-lite"/>
    </source>
</evidence>
<dbReference type="AlphaFoldDB" id="A0A7S8DF69"/>
<feature type="region of interest" description="Disordered" evidence="1">
    <location>
        <begin position="1"/>
        <end position="51"/>
    </location>
</feature>
<evidence type="ECO:0000313" key="2">
    <source>
        <dbReference type="EMBL" id="QPC67386.1"/>
    </source>
</evidence>
<dbReference type="Proteomes" id="UP000663297">
    <property type="component" value="Chromosome 4"/>
</dbReference>
<protein>
    <submittedName>
        <fullName evidence="2">Uncharacterized protein</fullName>
    </submittedName>
</protein>